<dbReference type="Pfam" id="PF22561">
    <property type="entry name" value="HisKin-conflict"/>
    <property type="match status" value="1"/>
</dbReference>
<evidence type="ECO:0000313" key="3">
    <source>
        <dbReference type="Proteomes" id="UP000190669"/>
    </source>
</evidence>
<dbReference type="EMBL" id="FUZE01000015">
    <property type="protein sequence ID" value="SKB93825.1"/>
    <property type="molecule type" value="Genomic_DNA"/>
</dbReference>
<reference evidence="2 3" key="1">
    <citation type="submission" date="2017-02" db="EMBL/GenBank/DDBJ databases">
        <authorList>
            <person name="Varghese N."/>
            <person name="Submissions S."/>
        </authorList>
    </citation>
    <scope>NUCLEOTIDE SEQUENCE [LARGE SCALE GENOMIC DNA]</scope>
    <source>
        <strain evidence="2 3">DSM 16775</strain>
    </source>
</reference>
<dbReference type="RefSeq" id="WP_079466071.1">
    <property type="nucleotide sequence ID" value="NZ_CP033935.1"/>
</dbReference>
<evidence type="ECO:0000259" key="1">
    <source>
        <dbReference type="Pfam" id="PF22561"/>
    </source>
</evidence>
<name>A0ABY1LE71_9FLAO</name>
<organism evidence="2 3">
    <name type="scientific">Chryseobacterium balustinum</name>
    <dbReference type="NCBI Taxonomy" id="246"/>
    <lineage>
        <taxon>Bacteria</taxon>
        <taxon>Pseudomonadati</taxon>
        <taxon>Bacteroidota</taxon>
        <taxon>Flavobacteriia</taxon>
        <taxon>Flavobacteriales</taxon>
        <taxon>Weeksellaceae</taxon>
        <taxon>Chryseobacterium group</taxon>
        <taxon>Chryseobacterium</taxon>
    </lineage>
</organism>
<dbReference type="InterPro" id="IPR054731">
    <property type="entry name" value="HisKin-conflict"/>
</dbReference>
<comment type="caution">
    <text evidence="2">The sequence shown here is derived from an EMBL/GenBank/DDBJ whole genome shotgun (WGS) entry which is preliminary data.</text>
</comment>
<proteinExistence type="predicted"/>
<dbReference type="Proteomes" id="UP000190669">
    <property type="component" value="Unassembled WGS sequence"/>
</dbReference>
<accession>A0ABY1LE71</accession>
<protein>
    <recommendedName>
        <fullName evidence="1">Histidine Kinase domain-containing protein</fullName>
    </recommendedName>
</protein>
<evidence type="ECO:0000313" key="2">
    <source>
        <dbReference type="EMBL" id="SKB93825.1"/>
    </source>
</evidence>
<feature type="domain" description="Histidine Kinase" evidence="1">
    <location>
        <begin position="74"/>
        <end position="377"/>
    </location>
</feature>
<gene>
    <name evidence="2" type="ORF">SAMN05421800_11541</name>
</gene>
<keyword evidence="3" id="KW-1185">Reference proteome</keyword>
<sequence length="380" mass="45378">MAKDKYDFIQELLENKKLKPAQRERILMLTKEEIKKDGVFGKELEERVKKLEESIGGETSIYNKDKQTEIFINKHDPKSMVSFLNEFSKNDDLKWFTHKPDQNQEFNYQDYLHYAKELLPKNAKLNINFLTYSNIRNFLFLTEDNNGKRYPCWKNYNENINYTWSDIKSWCEIHPNIHPYTAEINGESFNIFIDQFKNVIEFRTDVSDFNFFNRIKELIKTRLSKDVKPKYLDGFRNMGQTLNTYIDTNLFFHAIIQIIEWININKAKSNEVTFDLVDKDGFYQFEIFHKDSYMSYAPDSLKIMGQQGDFDKTKKNLFCVADWEIETELDNKKNYRITCLDENTVIEIKNKQNVISRNIISELDYKIGGLKHILKLYKNI</sequence>